<dbReference type="RefSeq" id="WP_146485436.1">
    <property type="nucleotide sequence ID" value="NZ_VIGX01000001.1"/>
</dbReference>
<accession>A0A5C5S5R2</accession>
<keyword evidence="3" id="KW-1185">Reference proteome</keyword>
<dbReference type="OrthoDB" id="4774295at2"/>
<keyword evidence="1" id="KW-0732">Signal</keyword>
<dbReference type="EMBL" id="VIGX01000001">
    <property type="protein sequence ID" value="TWS30816.1"/>
    <property type="molecule type" value="Genomic_DNA"/>
</dbReference>
<sequence>MTAGTRTRSFRRRGGAALAAGAALLTLAGCGSVAGTGSADPQDVAAYQSTIASSRAAAAAAAGKSACASWQSGYDTRVVATRATAAFTKDPKWNWDTITGVMNAEFAALETETGKLPSIIATAQPSATVHTAIVEYKSKLDAYTAAMRSDQAARATGEATWEKTNPAAKVLDTAVSGVRRVCA</sequence>
<dbReference type="PROSITE" id="PS51257">
    <property type="entry name" value="PROKAR_LIPOPROTEIN"/>
    <property type="match status" value="1"/>
</dbReference>
<feature type="chain" id="PRO_5038515621" description="Lipoprotein" evidence="1">
    <location>
        <begin position="29"/>
        <end position="183"/>
    </location>
</feature>
<name>A0A5C5S5R2_9ACTN</name>
<dbReference type="AlphaFoldDB" id="A0A5C5S5R2"/>
<protein>
    <recommendedName>
        <fullName evidence="4">Lipoprotein</fullName>
    </recommendedName>
</protein>
<evidence type="ECO:0000256" key="1">
    <source>
        <dbReference type="SAM" id="SignalP"/>
    </source>
</evidence>
<feature type="signal peptide" evidence="1">
    <location>
        <begin position="1"/>
        <end position="28"/>
    </location>
</feature>
<evidence type="ECO:0000313" key="2">
    <source>
        <dbReference type="EMBL" id="TWS30816.1"/>
    </source>
</evidence>
<reference evidence="2 3" key="1">
    <citation type="submission" date="2019-06" db="EMBL/GenBank/DDBJ databases">
        <title>Tsukamurella conjunctivitidis sp. nov., Tsukamurella assacharolytica sp. nov. and Tsukamurella sputae sp. nov. isolated from patients with conjunctivitis, bacteraemia (lymphoma) and respiratory infection (sputum) in Hong Kong.</title>
        <authorList>
            <person name="Teng J.L.L."/>
            <person name="Lee H.H."/>
            <person name="Fong J.Y.H."/>
            <person name="Fok K.M.N."/>
            <person name="Lau S.K.P."/>
            <person name="Woo P.C.Y."/>
        </authorList>
    </citation>
    <scope>NUCLEOTIDE SEQUENCE [LARGE SCALE GENOMIC DNA]</scope>
    <source>
        <strain evidence="2 3">HKU72</strain>
    </source>
</reference>
<gene>
    <name evidence="2" type="ORF">FK530_02855</name>
</gene>
<organism evidence="2 3">
    <name type="scientific">Tsukamurella conjunctivitidis</name>
    <dbReference type="NCBI Taxonomy" id="2592068"/>
    <lineage>
        <taxon>Bacteria</taxon>
        <taxon>Bacillati</taxon>
        <taxon>Actinomycetota</taxon>
        <taxon>Actinomycetes</taxon>
        <taxon>Mycobacteriales</taxon>
        <taxon>Tsukamurellaceae</taxon>
        <taxon>Tsukamurella</taxon>
    </lineage>
</organism>
<evidence type="ECO:0000313" key="3">
    <source>
        <dbReference type="Proteomes" id="UP000319375"/>
    </source>
</evidence>
<comment type="caution">
    <text evidence="2">The sequence shown here is derived from an EMBL/GenBank/DDBJ whole genome shotgun (WGS) entry which is preliminary data.</text>
</comment>
<proteinExistence type="predicted"/>
<dbReference type="Proteomes" id="UP000319375">
    <property type="component" value="Unassembled WGS sequence"/>
</dbReference>
<evidence type="ECO:0008006" key="4">
    <source>
        <dbReference type="Google" id="ProtNLM"/>
    </source>
</evidence>